<dbReference type="Gene3D" id="3.40.50.300">
    <property type="entry name" value="P-loop containing nucleotide triphosphate hydrolases"/>
    <property type="match status" value="1"/>
</dbReference>
<dbReference type="OrthoDB" id="5330228at2759"/>
<evidence type="ECO:0000259" key="9">
    <source>
        <dbReference type="PROSITE" id="PS50089"/>
    </source>
</evidence>
<dbReference type="PANTHER" id="PTHR45865">
    <property type="entry name" value="E3 UBIQUITIN-PROTEIN LIGASE SHPRH FAMILY MEMBER"/>
    <property type="match status" value="1"/>
</dbReference>
<dbReference type="GO" id="GO:0061630">
    <property type="term" value="F:ubiquitin protein ligase activity"/>
    <property type="evidence" value="ECO:0007669"/>
    <property type="project" value="TreeGrafter"/>
</dbReference>
<evidence type="ECO:0000313" key="12">
    <source>
        <dbReference type="EMBL" id="KAF2480624.1"/>
    </source>
</evidence>
<dbReference type="PROSITE" id="PS00518">
    <property type="entry name" value="ZF_RING_1"/>
    <property type="match status" value="1"/>
</dbReference>
<feature type="region of interest" description="Disordered" evidence="8">
    <location>
        <begin position="1003"/>
        <end position="1022"/>
    </location>
</feature>
<feature type="domain" description="Helicase ATP-binding" evidence="10">
    <location>
        <begin position="141"/>
        <end position="344"/>
    </location>
</feature>
<dbReference type="SUPFAM" id="SSF57850">
    <property type="entry name" value="RING/U-box"/>
    <property type="match status" value="1"/>
</dbReference>
<dbReference type="InterPro" id="IPR027417">
    <property type="entry name" value="P-loop_NTPase"/>
</dbReference>
<dbReference type="SUPFAM" id="SSF52540">
    <property type="entry name" value="P-loop containing nucleoside triphosphate hydrolases"/>
    <property type="match status" value="2"/>
</dbReference>
<dbReference type="PROSITE" id="PS51192">
    <property type="entry name" value="HELICASE_ATP_BIND_1"/>
    <property type="match status" value="1"/>
</dbReference>
<proteinExistence type="predicted"/>
<evidence type="ECO:0000256" key="3">
    <source>
        <dbReference type="ARBA" id="ARBA00022771"/>
    </source>
</evidence>
<dbReference type="GO" id="GO:0016787">
    <property type="term" value="F:hydrolase activity"/>
    <property type="evidence" value="ECO:0007669"/>
    <property type="project" value="UniProtKB-KW"/>
</dbReference>
<sequence length="1296" mass="146148">MLWNSGVSAFSGGVSANPATVNLSYRSLNRAFPDHRRDEADDTQPWTPHDFYNSVHVPARDVDVKEHFQDVLDTELYPFQKRAVHWMLEREGVQLSDGQIRKIPNVQNRRDVKFFHTSEDLNGNTCYVSNLQGIAQRDPPSEEDKPLLGGLLAEEMGLGKTVELLALVRSHPQVGVARDRVFDAASNTHVTPSKATLIITPPTILQQWLSELAKHAPALKVLVYEGITAKSSKDQTQLFADLTTNYDVVLTTYNTLGREIYFAEDPPERNMRHKPKFERKKSPLVQIQWWRICLDEAQMVESGVTAAARVARVLPRVNSWAVSGTPLRKDVSDLHGLLIFLRFKPLCDDAKLWRRLIADGRHLFRDIFKSIALRHTKAQIREDLNLPPQKRVVITVPFTAIEQQHYGSLFKEMCQAVGVGEDGSPTSDQWDPEDPATVEAMRTFLVRLRQTCLHPGVGGKNRKALGKGTGPLRTVDEVLEVMIDNNETSIRTGERTLLATQLLRGHIYAYAGDDPHRYDKALPIYLDAVSSSEVSVKECRDRLVALKASQHSGDFIPLDGKVEMDETDDEDSSSESAPIIGRERNNLRTSLQMQHACTFFAATAYFLIKSDESLTPPDSDRFKELEEKEMSLYERAKLVRREILKASARRAESVMSTIRDMQAKDELTKIPKIKDLESLGGIESRRIVEKSDLLFDGIRALVQVIVGWRSKMAEFLLKPLVDNEDADETTGEEYEDSTKQQDELYAYFDACKFIQADLNTVISGEAAPLIDHEAQMLRRHAKIAVHAPELTLELLTVRNKLRDDYKDIGSIRGLIQETRGLETSLHGHESGARAVERVLVRKHLSALQSVFTTYTKTLEALEKEIDLFRSTQNRRLEFYRQLQELSDAVKPYKEELDEHLDAEAMQAATHKEMDQKKNLSKSKSHRRYLLSLRDKTEPEICIICVTKFENGVLTTCGHQFCKECIQQWWSSHQNCPKCRTRLKSADFYNVTYKPQLLRAQEEVLSNSTSPDTSASPSSSSQNANASASIYADVDTHLLQEIQSTDLPAHYGTKIDTLGRQLHWLRSHDPGAKTIVFSQFREFLDILGTALRDFKIGYARLGRPGAVEKFKHDPSIDCLLLDAKTDSSGLTLVNATHVIICEPLVQTAVELQAIARVHRIGQTRPTTVWMYLTQDSVEESIYELSVTRRLAHVQSRQQKTKQAQKSRSSTPAPQLSVQQRENAIEVANSEELQSQPISKLLVPGKGGGEIVGNGDLWQCLFGKAKKVPEKGMGQGGDAMEDVRPGQVFQGSEEWMEE</sequence>
<dbReference type="InterPro" id="IPR000330">
    <property type="entry name" value="SNF2_N"/>
</dbReference>
<dbReference type="InterPro" id="IPR049730">
    <property type="entry name" value="SNF2/RAD54-like_C"/>
</dbReference>
<evidence type="ECO:0000256" key="6">
    <source>
        <dbReference type="ARBA" id="ARBA00022840"/>
    </source>
</evidence>
<feature type="region of interest" description="Disordered" evidence="8">
    <location>
        <begin position="1192"/>
        <end position="1217"/>
    </location>
</feature>
<keyword evidence="3 7" id="KW-0863">Zinc-finger</keyword>
<keyword evidence="4" id="KW-0378">Hydrolase</keyword>
<evidence type="ECO:0000313" key="13">
    <source>
        <dbReference type="Proteomes" id="UP000799767"/>
    </source>
</evidence>
<dbReference type="Pfam" id="PF00176">
    <property type="entry name" value="SNF2-rel_dom"/>
    <property type="match status" value="1"/>
</dbReference>
<evidence type="ECO:0000259" key="10">
    <source>
        <dbReference type="PROSITE" id="PS51192"/>
    </source>
</evidence>
<dbReference type="GO" id="GO:0005634">
    <property type="term" value="C:nucleus"/>
    <property type="evidence" value="ECO:0007669"/>
    <property type="project" value="TreeGrafter"/>
</dbReference>
<dbReference type="InterPro" id="IPR059033">
    <property type="entry name" value="C144_05_dom"/>
</dbReference>
<dbReference type="Pfam" id="PF26021">
    <property type="entry name" value="Ferritin_C144_05"/>
    <property type="match status" value="1"/>
</dbReference>
<name>A0A6A6PLT6_9PEZI</name>
<dbReference type="FunFam" id="3.40.50.10810:FF:000059">
    <property type="entry name" value="SNF2 family helicase/ATPase, putative"/>
    <property type="match status" value="1"/>
</dbReference>
<feature type="region of interest" description="Disordered" evidence="8">
    <location>
        <begin position="1269"/>
        <end position="1296"/>
    </location>
</feature>
<dbReference type="GO" id="GO:0008270">
    <property type="term" value="F:zinc ion binding"/>
    <property type="evidence" value="ECO:0007669"/>
    <property type="project" value="UniProtKB-KW"/>
</dbReference>
<dbReference type="InterPro" id="IPR018957">
    <property type="entry name" value="Znf_C3HC4_RING-type"/>
</dbReference>
<feature type="region of interest" description="Disordered" evidence="8">
    <location>
        <begin position="557"/>
        <end position="581"/>
    </location>
</feature>
<dbReference type="InterPro" id="IPR001841">
    <property type="entry name" value="Znf_RING"/>
</dbReference>
<feature type="compositionally biased region" description="Polar residues" evidence="8">
    <location>
        <begin position="1204"/>
        <end position="1217"/>
    </location>
</feature>
<accession>A0A6A6PLT6</accession>
<dbReference type="SMART" id="SM00490">
    <property type="entry name" value="HELICc"/>
    <property type="match status" value="1"/>
</dbReference>
<dbReference type="InterPro" id="IPR038718">
    <property type="entry name" value="SNF2-like_sf"/>
</dbReference>
<feature type="domain" description="RING-type" evidence="9">
    <location>
        <begin position="941"/>
        <end position="979"/>
    </location>
</feature>
<dbReference type="Gene3D" id="3.40.50.10810">
    <property type="entry name" value="Tandem AAA-ATPase domain"/>
    <property type="match status" value="1"/>
</dbReference>
<keyword evidence="13" id="KW-1185">Reference proteome</keyword>
<dbReference type="GO" id="GO:0000209">
    <property type="term" value="P:protein polyubiquitination"/>
    <property type="evidence" value="ECO:0007669"/>
    <property type="project" value="TreeGrafter"/>
</dbReference>
<dbReference type="GeneID" id="54472549"/>
<dbReference type="InterPro" id="IPR013083">
    <property type="entry name" value="Znf_RING/FYVE/PHD"/>
</dbReference>
<feature type="domain" description="Helicase C-terminal" evidence="11">
    <location>
        <begin position="1056"/>
        <end position="1207"/>
    </location>
</feature>
<evidence type="ECO:0000256" key="2">
    <source>
        <dbReference type="ARBA" id="ARBA00022741"/>
    </source>
</evidence>
<dbReference type="Proteomes" id="UP000799767">
    <property type="component" value="Unassembled WGS sequence"/>
</dbReference>
<dbReference type="Pfam" id="PF00271">
    <property type="entry name" value="Helicase_C"/>
    <property type="match status" value="1"/>
</dbReference>
<evidence type="ECO:0000256" key="5">
    <source>
        <dbReference type="ARBA" id="ARBA00022833"/>
    </source>
</evidence>
<dbReference type="CDD" id="cd18070">
    <property type="entry name" value="DEXQc_SHPRH"/>
    <property type="match status" value="1"/>
</dbReference>
<dbReference type="InterPro" id="IPR052583">
    <property type="entry name" value="ATP-helicase/E3_Ub-Ligase"/>
</dbReference>
<evidence type="ECO:0000256" key="4">
    <source>
        <dbReference type="ARBA" id="ARBA00022801"/>
    </source>
</evidence>
<keyword evidence="2" id="KW-0547">Nucleotide-binding</keyword>
<evidence type="ECO:0000256" key="7">
    <source>
        <dbReference type="PROSITE-ProRule" id="PRU00175"/>
    </source>
</evidence>
<dbReference type="InterPro" id="IPR001650">
    <property type="entry name" value="Helicase_C-like"/>
</dbReference>
<keyword evidence="5" id="KW-0862">Zinc</keyword>
<dbReference type="GO" id="GO:0006974">
    <property type="term" value="P:DNA damage response"/>
    <property type="evidence" value="ECO:0007669"/>
    <property type="project" value="TreeGrafter"/>
</dbReference>
<organism evidence="12 13">
    <name type="scientific">Neohortaea acidophila</name>
    <dbReference type="NCBI Taxonomy" id="245834"/>
    <lineage>
        <taxon>Eukaryota</taxon>
        <taxon>Fungi</taxon>
        <taxon>Dikarya</taxon>
        <taxon>Ascomycota</taxon>
        <taxon>Pezizomycotina</taxon>
        <taxon>Dothideomycetes</taxon>
        <taxon>Dothideomycetidae</taxon>
        <taxon>Mycosphaerellales</taxon>
        <taxon>Teratosphaeriaceae</taxon>
        <taxon>Neohortaea</taxon>
    </lineage>
</organism>
<evidence type="ECO:0000256" key="1">
    <source>
        <dbReference type="ARBA" id="ARBA00022723"/>
    </source>
</evidence>
<protein>
    <submittedName>
        <fullName evidence="12">SNF2 family DNA-dependent ATPase domain-containing protein</fullName>
    </submittedName>
</protein>
<keyword evidence="1" id="KW-0479">Metal-binding</keyword>
<dbReference type="EMBL" id="MU001639">
    <property type="protein sequence ID" value="KAF2480624.1"/>
    <property type="molecule type" value="Genomic_DNA"/>
</dbReference>
<dbReference type="RefSeq" id="XP_033587194.1">
    <property type="nucleotide sequence ID" value="XM_033731547.1"/>
</dbReference>
<gene>
    <name evidence="12" type="ORF">BDY17DRAFT_255663</name>
</gene>
<keyword evidence="6" id="KW-0067">ATP-binding</keyword>
<evidence type="ECO:0000259" key="11">
    <source>
        <dbReference type="PROSITE" id="PS51194"/>
    </source>
</evidence>
<dbReference type="PROSITE" id="PS50089">
    <property type="entry name" value="ZF_RING_2"/>
    <property type="match status" value="1"/>
</dbReference>
<dbReference type="InterPro" id="IPR017907">
    <property type="entry name" value="Znf_RING_CS"/>
</dbReference>
<dbReference type="PROSITE" id="PS51194">
    <property type="entry name" value="HELICASE_CTER"/>
    <property type="match status" value="1"/>
</dbReference>
<dbReference type="Gene3D" id="3.30.40.10">
    <property type="entry name" value="Zinc/RING finger domain, C3HC4 (zinc finger)"/>
    <property type="match status" value="1"/>
</dbReference>
<dbReference type="PANTHER" id="PTHR45865:SF1">
    <property type="entry name" value="E3 UBIQUITIN-PROTEIN LIGASE SHPRH"/>
    <property type="match status" value="1"/>
</dbReference>
<dbReference type="SMART" id="SM00184">
    <property type="entry name" value="RING"/>
    <property type="match status" value="1"/>
</dbReference>
<dbReference type="CDD" id="cd18793">
    <property type="entry name" value="SF2_C_SNF"/>
    <property type="match status" value="1"/>
</dbReference>
<evidence type="ECO:0000256" key="8">
    <source>
        <dbReference type="SAM" id="MobiDB-lite"/>
    </source>
</evidence>
<dbReference type="InterPro" id="IPR014001">
    <property type="entry name" value="Helicase_ATP-bd"/>
</dbReference>
<dbReference type="Pfam" id="PF00097">
    <property type="entry name" value="zf-C3HC4"/>
    <property type="match status" value="1"/>
</dbReference>
<feature type="compositionally biased region" description="Low complexity" evidence="8">
    <location>
        <begin position="1005"/>
        <end position="1022"/>
    </location>
</feature>
<dbReference type="GO" id="GO:0005524">
    <property type="term" value="F:ATP binding"/>
    <property type="evidence" value="ECO:0007669"/>
    <property type="project" value="InterPro"/>
</dbReference>
<dbReference type="SMART" id="SM00487">
    <property type="entry name" value="DEXDc"/>
    <property type="match status" value="1"/>
</dbReference>
<reference evidence="12" key="1">
    <citation type="journal article" date="2020" name="Stud. Mycol.">
        <title>101 Dothideomycetes genomes: a test case for predicting lifestyles and emergence of pathogens.</title>
        <authorList>
            <person name="Haridas S."/>
            <person name="Albert R."/>
            <person name="Binder M."/>
            <person name="Bloem J."/>
            <person name="Labutti K."/>
            <person name="Salamov A."/>
            <person name="Andreopoulos B."/>
            <person name="Baker S."/>
            <person name="Barry K."/>
            <person name="Bills G."/>
            <person name="Bluhm B."/>
            <person name="Cannon C."/>
            <person name="Castanera R."/>
            <person name="Culley D."/>
            <person name="Daum C."/>
            <person name="Ezra D."/>
            <person name="Gonzalez J."/>
            <person name="Henrissat B."/>
            <person name="Kuo A."/>
            <person name="Liang C."/>
            <person name="Lipzen A."/>
            <person name="Lutzoni F."/>
            <person name="Magnuson J."/>
            <person name="Mondo S."/>
            <person name="Nolan M."/>
            <person name="Ohm R."/>
            <person name="Pangilinan J."/>
            <person name="Park H.-J."/>
            <person name="Ramirez L."/>
            <person name="Alfaro M."/>
            <person name="Sun H."/>
            <person name="Tritt A."/>
            <person name="Yoshinaga Y."/>
            <person name="Zwiers L.-H."/>
            <person name="Turgeon B."/>
            <person name="Goodwin S."/>
            <person name="Spatafora J."/>
            <person name="Crous P."/>
            <person name="Grigoriev I."/>
        </authorList>
    </citation>
    <scope>NUCLEOTIDE SEQUENCE</scope>
    <source>
        <strain evidence="12">CBS 113389</strain>
    </source>
</reference>